<dbReference type="Proteomes" id="UP001321445">
    <property type="component" value="Chromosome"/>
</dbReference>
<protein>
    <submittedName>
        <fullName evidence="1">Uncharacterized protein</fullName>
    </submittedName>
</protein>
<evidence type="ECO:0000313" key="1">
    <source>
        <dbReference type="EMBL" id="BDY13883.1"/>
    </source>
</evidence>
<gene>
    <name evidence="1" type="ORF">HCR_21950</name>
</gene>
<evidence type="ECO:0000313" key="2">
    <source>
        <dbReference type="Proteomes" id="UP001321445"/>
    </source>
</evidence>
<organism evidence="1 2">
    <name type="scientific">Hydrogenimonas cancrithermarum</name>
    <dbReference type="NCBI Taxonomy" id="2993563"/>
    <lineage>
        <taxon>Bacteria</taxon>
        <taxon>Pseudomonadati</taxon>
        <taxon>Campylobacterota</taxon>
        <taxon>Epsilonproteobacteria</taxon>
        <taxon>Campylobacterales</taxon>
        <taxon>Hydrogenimonadaceae</taxon>
        <taxon>Hydrogenimonas</taxon>
    </lineage>
</organism>
<reference evidence="1 2" key="1">
    <citation type="submission" date="2023-03" db="EMBL/GenBank/DDBJ databases">
        <title>Description of Hydrogenimonas sp. ISO32.</title>
        <authorList>
            <person name="Mino S."/>
            <person name="Fukazawa S."/>
            <person name="Sawabe T."/>
        </authorList>
    </citation>
    <scope>NUCLEOTIDE SEQUENCE [LARGE SCALE GENOMIC DNA]</scope>
    <source>
        <strain evidence="1 2">ISO32</strain>
    </source>
</reference>
<name>A0ABM8FNA6_9BACT</name>
<dbReference type="RefSeq" id="WP_286336825.1">
    <property type="nucleotide sequence ID" value="NZ_AP027370.1"/>
</dbReference>
<proteinExistence type="predicted"/>
<accession>A0ABM8FNA6</accession>
<keyword evidence="2" id="KW-1185">Reference proteome</keyword>
<sequence>MRQEERDRRVYELAYRFLLEFDQVNEERLEKYLNSSDVEVKNINDVFHRLLDSLQNANMKANVIGKSIDRSDGIEKLKQFLPSLHSLDQYKNSDELLDAIFMNLNPKSKMNVEEHKRNSKSLWNRYARSLFSAKDFLLQFKDLDDFKKWVDFFDSDERSRAALPLILSKEIYGLGFALACDFLKEIGYLDFGKPDIHIKKIFVETGLSTTQDDYKVLKDIARVAKHVDKTAYHVDKVFWLIGSGNFYEDEISIGRQREKFIEYVHENLSKLNEG</sequence>
<dbReference type="EMBL" id="AP027370">
    <property type="protein sequence ID" value="BDY13883.1"/>
    <property type="molecule type" value="Genomic_DNA"/>
</dbReference>